<dbReference type="RefSeq" id="XP_033393840.1">
    <property type="nucleotide sequence ID" value="XM_033545030.1"/>
</dbReference>
<dbReference type="Gene3D" id="2.130.10.10">
    <property type="entry name" value="YVTN repeat-like/Quinoprotein amine dehydrogenase"/>
    <property type="match status" value="2"/>
</dbReference>
<name>A0A6A6B575_9PEZI</name>
<gene>
    <name evidence="2" type="ORF">K452DRAFT_329023</name>
</gene>
<feature type="region of interest" description="Disordered" evidence="1">
    <location>
        <begin position="490"/>
        <end position="510"/>
    </location>
</feature>
<proteinExistence type="predicted"/>
<evidence type="ECO:0000256" key="1">
    <source>
        <dbReference type="SAM" id="MobiDB-lite"/>
    </source>
</evidence>
<dbReference type="SUPFAM" id="SSF69322">
    <property type="entry name" value="Tricorn protease domain 2"/>
    <property type="match status" value="1"/>
</dbReference>
<evidence type="ECO:0000313" key="3">
    <source>
        <dbReference type="Proteomes" id="UP000799438"/>
    </source>
</evidence>
<feature type="compositionally biased region" description="Low complexity" evidence="1">
    <location>
        <begin position="469"/>
        <end position="478"/>
    </location>
</feature>
<protein>
    <submittedName>
        <fullName evidence="2">Uncharacterized protein</fullName>
    </submittedName>
</protein>
<keyword evidence="3" id="KW-1185">Reference proteome</keyword>
<dbReference type="GO" id="GO:0005815">
    <property type="term" value="C:microtubule organizing center"/>
    <property type="evidence" value="ECO:0007669"/>
    <property type="project" value="TreeGrafter"/>
</dbReference>
<dbReference type="PANTHER" id="PTHR16220">
    <property type="entry name" value="WD REPEAT PROTEIN 8-RELATED"/>
    <property type="match status" value="1"/>
</dbReference>
<sequence>MGTEVSQQVKASLHPVASPDGAYVAALNGSRLQVRAAASLTLVRSIPLPAEYTLKTLPALRWSPISSADRQTRRILLADDSNVRVWDLHDAQWTALINNGSGGMGKVVNAEFGNSADEALVFSDFGARVTAWSLTTGRSVEIRDPKFYKDARGIGFGPGNGIFALLSRPAAQDMITLHARVTFSLLKTVILASSDAQGFKWSPDGRWFVVWDAPSTGYRLYVYTADGHLYRTYSGDEDVEVRGLGIKSIEWSSRGDFLAVGGFDERVTLLSTRTFSPTVFLDHTSVVQLSAGEVWQEQISATSGHSYTRVPQPVSPPLAPQAANEPVPKSGISVVAFNADGSLIATRDDSMPTSVWLWDLSRLAARTVLIQHSPVKSLQWHPSIPNLVLIHCAQEEPIVYFWDASTNEPRAVHIPLEKAAPRTSSKLEARWLADGSERKPSLIFSDVHGFLTVWPEGKETILRFDGSRGSRPGTPGSTNESEDSLYNILTGRTPVPGQEDTTSYDVDDSGDSVMLEDTFHGKGRHLQGSLRDSECF</sequence>
<dbReference type="GO" id="GO:1990811">
    <property type="term" value="C:MWP complex"/>
    <property type="evidence" value="ECO:0007669"/>
    <property type="project" value="TreeGrafter"/>
</dbReference>
<dbReference type="AlphaFoldDB" id="A0A6A6B575"/>
<feature type="region of interest" description="Disordered" evidence="1">
    <location>
        <begin position="464"/>
        <end position="483"/>
    </location>
</feature>
<dbReference type="InterPro" id="IPR052778">
    <property type="entry name" value="Centrosome-WD_assoc"/>
</dbReference>
<dbReference type="Proteomes" id="UP000799438">
    <property type="component" value="Unassembled WGS sequence"/>
</dbReference>
<dbReference type="PANTHER" id="PTHR16220:SF0">
    <property type="entry name" value="WD REPEAT-CONTAINING PROTEIN WRAP73"/>
    <property type="match status" value="1"/>
</dbReference>
<organism evidence="2 3">
    <name type="scientific">Aplosporella prunicola CBS 121167</name>
    <dbReference type="NCBI Taxonomy" id="1176127"/>
    <lineage>
        <taxon>Eukaryota</taxon>
        <taxon>Fungi</taxon>
        <taxon>Dikarya</taxon>
        <taxon>Ascomycota</taxon>
        <taxon>Pezizomycotina</taxon>
        <taxon>Dothideomycetes</taxon>
        <taxon>Dothideomycetes incertae sedis</taxon>
        <taxon>Botryosphaeriales</taxon>
        <taxon>Aplosporellaceae</taxon>
        <taxon>Aplosporella</taxon>
    </lineage>
</organism>
<dbReference type="OrthoDB" id="308690at2759"/>
<dbReference type="GO" id="GO:1990810">
    <property type="term" value="P:microtubule anchoring at mitotic spindle pole body"/>
    <property type="evidence" value="ECO:0007669"/>
    <property type="project" value="TreeGrafter"/>
</dbReference>
<dbReference type="InterPro" id="IPR015943">
    <property type="entry name" value="WD40/YVTN_repeat-like_dom_sf"/>
</dbReference>
<dbReference type="GeneID" id="54302526"/>
<accession>A0A6A6B575</accession>
<reference evidence="2" key="1">
    <citation type="journal article" date="2020" name="Stud. Mycol.">
        <title>101 Dothideomycetes genomes: a test case for predicting lifestyles and emergence of pathogens.</title>
        <authorList>
            <person name="Haridas S."/>
            <person name="Albert R."/>
            <person name="Binder M."/>
            <person name="Bloem J."/>
            <person name="Labutti K."/>
            <person name="Salamov A."/>
            <person name="Andreopoulos B."/>
            <person name="Baker S."/>
            <person name="Barry K."/>
            <person name="Bills G."/>
            <person name="Bluhm B."/>
            <person name="Cannon C."/>
            <person name="Castanera R."/>
            <person name="Culley D."/>
            <person name="Daum C."/>
            <person name="Ezra D."/>
            <person name="Gonzalez J."/>
            <person name="Henrissat B."/>
            <person name="Kuo A."/>
            <person name="Liang C."/>
            <person name="Lipzen A."/>
            <person name="Lutzoni F."/>
            <person name="Magnuson J."/>
            <person name="Mondo S."/>
            <person name="Nolan M."/>
            <person name="Ohm R."/>
            <person name="Pangilinan J."/>
            <person name="Park H.-J."/>
            <person name="Ramirez L."/>
            <person name="Alfaro M."/>
            <person name="Sun H."/>
            <person name="Tritt A."/>
            <person name="Yoshinaga Y."/>
            <person name="Zwiers L.-H."/>
            <person name="Turgeon B."/>
            <person name="Goodwin S."/>
            <person name="Spatafora J."/>
            <person name="Crous P."/>
            <person name="Grigoriev I."/>
        </authorList>
    </citation>
    <scope>NUCLEOTIDE SEQUENCE</scope>
    <source>
        <strain evidence="2">CBS 121167</strain>
    </source>
</reference>
<evidence type="ECO:0000313" key="2">
    <source>
        <dbReference type="EMBL" id="KAF2138127.1"/>
    </source>
</evidence>
<dbReference type="EMBL" id="ML995498">
    <property type="protein sequence ID" value="KAF2138127.1"/>
    <property type="molecule type" value="Genomic_DNA"/>
</dbReference>